<evidence type="ECO:0000313" key="1">
    <source>
        <dbReference type="EMBL" id="CAE7385820.1"/>
    </source>
</evidence>
<sequence>MDRQDFEPGDHIIRRRFGYDHHAIFDGWANATEAYVIHHPVGRRTNPLRGQIRHELRDVSEYALVKRTKFWKEHIREWGKLATMWSLQVRGALLGAPQGACAGAMMGAALVPAATFWGSPTLGKYAVALGVMAAPVKWPAMVDASDVLCDKLLLLLLLLLRLRLPGTFLFRSSWPDYTRCWSMIVGGTSPKQANKKMLLGIETQHTEAWR</sequence>
<keyword evidence="2" id="KW-1185">Reference proteome</keyword>
<reference evidence="1" key="1">
    <citation type="submission" date="2021-02" db="EMBL/GenBank/DDBJ databases">
        <authorList>
            <person name="Dougan E. K."/>
            <person name="Rhodes N."/>
            <person name="Thang M."/>
            <person name="Chan C."/>
        </authorList>
    </citation>
    <scope>NUCLEOTIDE SEQUENCE</scope>
</reference>
<gene>
    <name evidence="1" type="ORF">SPIL2461_LOCUS9437</name>
</gene>
<proteinExistence type="predicted"/>
<protein>
    <recommendedName>
        <fullName evidence="3">LRAT domain-containing protein</fullName>
    </recommendedName>
</protein>
<comment type="caution">
    <text evidence="1">The sequence shown here is derived from an EMBL/GenBank/DDBJ whole genome shotgun (WGS) entry which is preliminary data.</text>
</comment>
<dbReference type="EMBL" id="CAJNIZ010016446">
    <property type="protein sequence ID" value="CAE7385820.1"/>
    <property type="molecule type" value="Genomic_DNA"/>
</dbReference>
<organism evidence="1 2">
    <name type="scientific">Symbiodinium pilosum</name>
    <name type="common">Dinoflagellate</name>
    <dbReference type="NCBI Taxonomy" id="2952"/>
    <lineage>
        <taxon>Eukaryota</taxon>
        <taxon>Sar</taxon>
        <taxon>Alveolata</taxon>
        <taxon>Dinophyceae</taxon>
        <taxon>Suessiales</taxon>
        <taxon>Symbiodiniaceae</taxon>
        <taxon>Symbiodinium</taxon>
    </lineage>
</organism>
<name>A0A812QJM8_SYMPI</name>
<evidence type="ECO:0008006" key="3">
    <source>
        <dbReference type="Google" id="ProtNLM"/>
    </source>
</evidence>
<dbReference type="AlphaFoldDB" id="A0A812QJM8"/>
<evidence type="ECO:0000313" key="2">
    <source>
        <dbReference type="Proteomes" id="UP000649617"/>
    </source>
</evidence>
<dbReference type="OrthoDB" id="421951at2759"/>
<accession>A0A812QJM8</accession>
<dbReference type="Proteomes" id="UP000649617">
    <property type="component" value="Unassembled WGS sequence"/>
</dbReference>